<dbReference type="Gene3D" id="1.20.5.1430">
    <property type="match status" value="1"/>
</dbReference>
<evidence type="ECO:0000256" key="2">
    <source>
        <dbReference type="ARBA" id="ARBA00022490"/>
    </source>
</evidence>
<protein>
    <recommendedName>
        <fullName evidence="7">EB1 C-terminal domain-containing protein</fullName>
    </recommendedName>
</protein>
<comment type="subcellular location">
    <subcellularLocation>
        <location evidence="1">Cytoplasm</location>
        <location evidence="1">Cytoskeleton</location>
    </subcellularLocation>
</comment>
<accession>A0AAN8KY75</accession>
<dbReference type="AlphaFoldDB" id="A0AAN8KY75"/>
<name>A0AAN8KY75_9TELE</name>
<dbReference type="GO" id="GO:0008017">
    <property type="term" value="F:microtubule binding"/>
    <property type="evidence" value="ECO:0007669"/>
    <property type="project" value="InterPro"/>
</dbReference>
<dbReference type="PANTHER" id="PTHR10623">
    <property type="entry name" value="MICROTUBULE-ASSOCIATED PROTEIN RP/EB FAMILY MEMBER"/>
    <property type="match status" value="1"/>
</dbReference>
<dbReference type="SUPFAM" id="SSF140612">
    <property type="entry name" value="EB1 dimerisation domain-like"/>
    <property type="match status" value="1"/>
</dbReference>
<evidence type="ECO:0000256" key="1">
    <source>
        <dbReference type="ARBA" id="ARBA00004245"/>
    </source>
</evidence>
<comment type="caution">
    <text evidence="8">The sequence shown here is derived from an EMBL/GenBank/DDBJ whole genome shotgun (WGS) entry which is preliminary data.</text>
</comment>
<dbReference type="Proteomes" id="UP001356427">
    <property type="component" value="Unassembled WGS sequence"/>
</dbReference>
<dbReference type="PROSITE" id="PS51230">
    <property type="entry name" value="EB1_C"/>
    <property type="match status" value="1"/>
</dbReference>
<evidence type="ECO:0000256" key="3">
    <source>
        <dbReference type="ARBA" id="ARBA00022701"/>
    </source>
</evidence>
<dbReference type="GO" id="GO:0005874">
    <property type="term" value="C:microtubule"/>
    <property type="evidence" value="ECO:0007669"/>
    <property type="project" value="UniProtKB-KW"/>
</dbReference>
<evidence type="ECO:0000256" key="4">
    <source>
        <dbReference type="ARBA" id="ARBA00023212"/>
    </source>
</evidence>
<dbReference type="EMBL" id="JAGTTL010000034">
    <property type="protein sequence ID" value="KAK6294836.1"/>
    <property type="molecule type" value="Genomic_DNA"/>
</dbReference>
<keyword evidence="3 5" id="KW-0493">Microtubule</keyword>
<feature type="compositionally biased region" description="Polar residues" evidence="6">
    <location>
        <begin position="14"/>
        <end position="23"/>
    </location>
</feature>
<dbReference type="FunFam" id="1.20.5.1430:FF:000001">
    <property type="entry name" value="microtubule-associated protein RP/EB family member 1"/>
    <property type="match status" value="1"/>
</dbReference>
<evidence type="ECO:0000259" key="7">
    <source>
        <dbReference type="PROSITE" id="PS51230"/>
    </source>
</evidence>
<keyword evidence="9" id="KW-1185">Reference proteome</keyword>
<sequence length="162" mass="18275">MNAALRIRVDESGPQRTSPTVTKTAHAHPRQINSAPNRRVTPTRANGASDAEILELNQQMLDLKLLVDGLKKERDFYFSKLRDIELICQENETNVSPTLSKIMDILYATEGEDGFMVPEDDKVEEAPTGFTPHSSLSLQHSPPPFSVRHSTHLFSLHHQEEY</sequence>
<organism evidence="8 9">
    <name type="scientific">Coregonus suidteri</name>
    <dbReference type="NCBI Taxonomy" id="861788"/>
    <lineage>
        <taxon>Eukaryota</taxon>
        <taxon>Metazoa</taxon>
        <taxon>Chordata</taxon>
        <taxon>Craniata</taxon>
        <taxon>Vertebrata</taxon>
        <taxon>Euteleostomi</taxon>
        <taxon>Actinopterygii</taxon>
        <taxon>Neopterygii</taxon>
        <taxon>Teleostei</taxon>
        <taxon>Protacanthopterygii</taxon>
        <taxon>Salmoniformes</taxon>
        <taxon>Salmonidae</taxon>
        <taxon>Coregoninae</taxon>
        <taxon>Coregonus</taxon>
    </lineage>
</organism>
<feature type="domain" description="EB1 C-terminal" evidence="7">
    <location>
        <begin position="45"/>
        <end position="115"/>
    </location>
</feature>
<dbReference type="InterPro" id="IPR036133">
    <property type="entry name" value="EB1_C_sf"/>
</dbReference>
<evidence type="ECO:0000256" key="6">
    <source>
        <dbReference type="SAM" id="MobiDB-lite"/>
    </source>
</evidence>
<evidence type="ECO:0000313" key="8">
    <source>
        <dbReference type="EMBL" id="KAK6294836.1"/>
    </source>
</evidence>
<feature type="region of interest" description="Disordered" evidence="6">
    <location>
        <begin position="1"/>
        <end position="44"/>
    </location>
</feature>
<dbReference type="InterPro" id="IPR004953">
    <property type="entry name" value="EB1_C"/>
</dbReference>
<dbReference type="Pfam" id="PF03271">
    <property type="entry name" value="EB1"/>
    <property type="match status" value="1"/>
</dbReference>
<keyword evidence="4" id="KW-0206">Cytoskeleton</keyword>
<keyword evidence="2" id="KW-0963">Cytoplasm</keyword>
<dbReference type="InterPro" id="IPR027328">
    <property type="entry name" value="MAPRE"/>
</dbReference>
<evidence type="ECO:0000313" key="9">
    <source>
        <dbReference type="Proteomes" id="UP001356427"/>
    </source>
</evidence>
<reference evidence="8 9" key="1">
    <citation type="submission" date="2021-04" db="EMBL/GenBank/DDBJ databases">
        <authorList>
            <person name="De Guttry C."/>
            <person name="Zahm M."/>
            <person name="Klopp C."/>
            <person name="Cabau C."/>
            <person name="Louis A."/>
            <person name="Berthelot C."/>
            <person name="Parey E."/>
            <person name="Roest Crollius H."/>
            <person name="Montfort J."/>
            <person name="Robinson-Rechavi M."/>
            <person name="Bucao C."/>
            <person name="Bouchez O."/>
            <person name="Gislard M."/>
            <person name="Lluch J."/>
            <person name="Milhes M."/>
            <person name="Lampietro C."/>
            <person name="Lopez Roques C."/>
            <person name="Donnadieu C."/>
            <person name="Braasch I."/>
            <person name="Desvignes T."/>
            <person name="Postlethwait J."/>
            <person name="Bobe J."/>
            <person name="Wedekind C."/>
            <person name="Guiguen Y."/>
        </authorList>
    </citation>
    <scope>NUCLEOTIDE SEQUENCE [LARGE SCALE GENOMIC DNA]</scope>
    <source>
        <strain evidence="8">Cs_M1</strain>
        <tissue evidence="8">Blood</tissue>
    </source>
</reference>
<evidence type="ECO:0000256" key="5">
    <source>
        <dbReference type="PROSITE-ProRule" id="PRU00576"/>
    </source>
</evidence>
<proteinExistence type="predicted"/>
<gene>
    <name evidence="8" type="ORF">J4Q44_G00340620</name>
</gene>